<keyword evidence="2" id="KW-1185">Reference proteome</keyword>
<name>A0AAE1JYQ4_PETCI</name>
<evidence type="ECO:0000313" key="1">
    <source>
        <dbReference type="EMBL" id="KAK3860512.1"/>
    </source>
</evidence>
<dbReference type="SUPFAM" id="SSF56219">
    <property type="entry name" value="DNase I-like"/>
    <property type="match status" value="1"/>
</dbReference>
<dbReference type="InterPro" id="IPR036691">
    <property type="entry name" value="Endo/exonu/phosph_ase_sf"/>
</dbReference>
<sequence>MNNEGNRQTSGTAAGVSDSYESGWRWWCVCTGGGGPCTFSKGRQELLSGGGTKSERNDSEAEGYYGTGTGRGKKFFFRVPVTDASSNAADAETSANVTEQGSHEYMHGATNEAVWMRGESTGQGLNVRCFICANIEGLFPRRMKHKVEMLEEIAIETNAMVIALTESHLRSDILEAEIGMVDFQAYRADRSKGKKKGGVIVYVKRDIAARTRVISCGSNSVVEYVVLHVSSINLAIVTIYRPPTCKLAEFKSIMNKIKEELNTLGDPAPTVVMNGDFNLPIIKWESLEVYGGSADPASKTTA</sequence>
<accession>A0AAE1JYQ4</accession>
<gene>
    <name evidence="1" type="ORF">Pcinc_033432</name>
</gene>
<organism evidence="1 2">
    <name type="scientific">Petrolisthes cinctipes</name>
    <name type="common">Flat porcelain crab</name>
    <dbReference type="NCBI Taxonomy" id="88211"/>
    <lineage>
        <taxon>Eukaryota</taxon>
        <taxon>Metazoa</taxon>
        <taxon>Ecdysozoa</taxon>
        <taxon>Arthropoda</taxon>
        <taxon>Crustacea</taxon>
        <taxon>Multicrustacea</taxon>
        <taxon>Malacostraca</taxon>
        <taxon>Eumalacostraca</taxon>
        <taxon>Eucarida</taxon>
        <taxon>Decapoda</taxon>
        <taxon>Pleocyemata</taxon>
        <taxon>Anomura</taxon>
        <taxon>Galatheoidea</taxon>
        <taxon>Porcellanidae</taxon>
        <taxon>Petrolisthes</taxon>
    </lineage>
</organism>
<comment type="caution">
    <text evidence="1">The sequence shown here is derived from an EMBL/GenBank/DDBJ whole genome shotgun (WGS) entry which is preliminary data.</text>
</comment>
<dbReference type="PANTHER" id="PTHR33395:SF22">
    <property type="entry name" value="REVERSE TRANSCRIPTASE DOMAIN-CONTAINING PROTEIN"/>
    <property type="match status" value="1"/>
</dbReference>
<dbReference type="GO" id="GO:0031012">
    <property type="term" value="C:extracellular matrix"/>
    <property type="evidence" value="ECO:0007669"/>
    <property type="project" value="TreeGrafter"/>
</dbReference>
<dbReference type="PANTHER" id="PTHR33395">
    <property type="entry name" value="TRANSCRIPTASE, PUTATIVE-RELATED-RELATED"/>
    <property type="match status" value="1"/>
</dbReference>
<dbReference type="Gene3D" id="3.60.10.10">
    <property type="entry name" value="Endonuclease/exonuclease/phosphatase"/>
    <property type="match status" value="1"/>
</dbReference>
<evidence type="ECO:0008006" key="3">
    <source>
        <dbReference type="Google" id="ProtNLM"/>
    </source>
</evidence>
<proteinExistence type="predicted"/>
<evidence type="ECO:0000313" key="2">
    <source>
        <dbReference type="Proteomes" id="UP001286313"/>
    </source>
</evidence>
<dbReference type="AlphaFoldDB" id="A0AAE1JYQ4"/>
<dbReference type="EMBL" id="JAWQEG010004710">
    <property type="protein sequence ID" value="KAK3860512.1"/>
    <property type="molecule type" value="Genomic_DNA"/>
</dbReference>
<dbReference type="GO" id="GO:0007508">
    <property type="term" value="P:larval heart development"/>
    <property type="evidence" value="ECO:0007669"/>
    <property type="project" value="TreeGrafter"/>
</dbReference>
<dbReference type="Proteomes" id="UP001286313">
    <property type="component" value="Unassembled WGS sequence"/>
</dbReference>
<protein>
    <recommendedName>
        <fullName evidence="3">Endonuclease/exonuclease/phosphatase domain-containing protein</fullName>
    </recommendedName>
</protein>
<dbReference type="GO" id="GO:0061343">
    <property type="term" value="P:cell adhesion involved in heart morphogenesis"/>
    <property type="evidence" value="ECO:0007669"/>
    <property type="project" value="TreeGrafter"/>
</dbReference>
<reference evidence="1" key="1">
    <citation type="submission" date="2023-10" db="EMBL/GenBank/DDBJ databases">
        <title>Genome assemblies of two species of porcelain crab, Petrolisthes cinctipes and Petrolisthes manimaculis (Anomura: Porcellanidae).</title>
        <authorList>
            <person name="Angst P."/>
        </authorList>
    </citation>
    <scope>NUCLEOTIDE SEQUENCE</scope>
    <source>
        <strain evidence="1">PB745_01</strain>
        <tissue evidence="1">Gill</tissue>
    </source>
</reference>